<accession>A0ABY8FTP5</accession>
<proteinExistence type="predicted"/>
<evidence type="ECO:0000313" key="3">
    <source>
        <dbReference type="Proteomes" id="UP001215827"/>
    </source>
</evidence>
<reference evidence="2 3" key="1">
    <citation type="submission" date="2023-03" db="EMBL/GenBank/DDBJ databases">
        <title>Altererythrobacter sp. CAU 1644 isolated from sand.</title>
        <authorList>
            <person name="Kim W."/>
        </authorList>
    </citation>
    <scope>NUCLEOTIDE SEQUENCE [LARGE SCALE GENOMIC DNA]</scope>
    <source>
        <strain evidence="2 3">CAU 1644</strain>
    </source>
</reference>
<protein>
    <submittedName>
        <fullName evidence="2">Uncharacterized protein</fullName>
    </submittedName>
</protein>
<evidence type="ECO:0000256" key="1">
    <source>
        <dbReference type="SAM" id="MobiDB-lite"/>
    </source>
</evidence>
<feature type="region of interest" description="Disordered" evidence="1">
    <location>
        <begin position="64"/>
        <end position="89"/>
    </location>
</feature>
<dbReference type="RefSeq" id="WP_278016832.1">
    <property type="nucleotide sequence ID" value="NZ_CP121106.1"/>
</dbReference>
<gene>
    <name evidence="2" type="ORF">P7228_03480</name>
</gene>
<name>A0ABY8FTP5_9SPHN</name>
<dbReference type="EMBL" id="CP121106">
    <property type="protein sequence ID" value="WFL78142.1"/>
    <property type="molecule type" value="Genomic_DNA"/>
</dbReference>
<dbReference type="Proteomes" id="UP001215827">
    <property type="component" value="Chromosome"/>
</dbReference>
<evidence type="ECO:0000313" key="2">
    <source>
        <dbReference type="EMBL" id="WFL78142.1"/>
    </source>
</evidence>
<sequence length="89" mass="9001">MIGKIIGAGMGAKAAEHTSKIGGPLGAVLGATAPVLLRRMSIPAMIAIGAGGYLVKKLIDKQEEEKAAPAKKTATKRKPPRTSKAPAAA</sequence>
<organism evidence="2 3">
    <name type="scientific">Altererythrobacter arenosus</name>
    <dbReference type="NCBI Taxonomy" id="3032592"/>
    <lineage>
        <taxon>Bacteria</taxon>
        <taxon>Pseudomonadati</taxon>
        <taxon>Pseudomonadota</taxon>
        <taxon>Alphaproteobacteria</taxon>
        <taxon>Sphingomonadales</taxon>
        <taxon>Erythrobacteraceae</taxon>
        <taxon>Altererythrobacter</taxon>
    </lineage>
</organism>
<keyword evidence="3" id="KW-1185">Reference proteome</keyword>